<evidence type="ECO:0008006" key="4">
    <source>
        <dbReference type="Google" id="ProtNLM"/>
    </source>
</evidence>
<dbReference type="RefSeq" id="WP_131528389.1">
    <property type="nucleotide sequence ID" value="NZ_SJSO01000004.1"/>
</dbReference>
<sequence>MKTRYINKLLIGLCLILFASCKKESANIFNMFEDVTVTFNNSDPRCVTDYKVINDKEEVWIDFTINSAKEDMYSYVFEVSAGTQQSTRYTIAITDPTKRRSFSAIIKLPNTTAFPAAALRDGKQSYRICALNEKGTFIGDGYKKVTVDVNPSFMIYANRDIYLPDTVAKSLPSFFSLTDATGFSYTNASANAGKIDFGIYRKPGSNSTVQTPTWVVNLYSPSVATNPLTVYDISGFSPKRTTKFSQPVTGQANAFLTTAISGSSIETLAKARAITFNETTQTVPANGLAAGNAVFFLTPEGKYGMLYVNAATSDLQKRPFINVSIKIQR</sequence>
<proteinExistence type="predicted"/>
<dbReference type="OrthoDB" id="641332at2"/>
<keyword evidence="1" id="KW-0732">Signal</keyword>
<evidence type="ECO:0000313" key="3">
    <source>
        <dbReference type="Proteomes" id="UP000293925"/>
    </source>
</evidence>
<comment type="caution">
    <text evidence="2">The sequence shown here is derived from an EMBL/GenBank/DDBJ whole genome shotgun (WGS) entry which is preliminary data.</text>
</comment>
<evidence type="ECO:0000313" key="2">
    <source>
        <dbReference type="EMBL" id="TCD28279.1"/>
    </source>
</evidence>
<dbReference type="AlphaFoldDB" id="A0A4R0Q5C4"/>
<feature type="chain" id="PRO_5020789549" description="DUF4466 domain-containing protein" evidence="1">
    <location>
        <begin position="20"/>
        <end position="329"/>
    </location>
</feature>
<keyword evidence="3" id="KW-1185">Reference proteome</keyword>
<name>A0A4R0Q5C4_9SPHI</name>
<evidence type="ECO:0000256" key="1">
    <source>
        <dbReference type="SAM" id="SignalP"/>
    </source>
</evidence>
<feature type="signal peptide" evidence="1">
    <location>
        <begin position="1"/>
        <end position="19"/>
    </location>
</feature>
<organism evidence="2 3">
    <name type="scientific">Pedobacter psychrodurus</name>
    <dbReference type="NCBI Taxonomy" id="2530456"/>
    <lineage>
        <taxon>Bacteria</taxon>
        <taxon>Pseudomonadati</taxon>
        <taxon>Bacteroidota</taxon>
        <taxon>Sphingobacteriia</taxon>
        <taxon>Sphingobacteriales</taxon>
        <taxon>Sphingobacteriaceae</taxon>
        <taxon>Pedobacter</taxon>
    </lineage>
</organism>
<gene>
    <name evidence="2" type="ORF">EZ456_06225</name>
</gene>
<accession>A0A4R0Q5C4</accession>
<reference evidence="2 3" key="1">
    <citation type="submission" date="2019-02" db="EMBL/GenBank/DDBJ databases">
        <title>Pedobacter sp. RP-3-21 sp. nov., isolated from Arctic soil.</title>
        <authorList>
            <person name="Dahal R.H."/>
        </authorList>
    </citation>
    <scope>NUCLEOTIDE SEQUENCE [LARGE SCALE GENOMIC DNA]</scope>
    <source>
        <strain evidence="2 3">RP-3-21</strain>
    </source>
</reference>
<dbReference type="PROSITE" id="PS51257">
    <property type="entry name" value="PROKAR_LIPOPROTEIN"/>
    <property type="match status" value="1"/>
</dbReference>
<dbReference type="Proteomes" id="UP000293925">
    <property type="component" value="Unassembled WGS sequence"/>
</dbReference>
<dbReference type="EMBL" id="SJSO01000004">
    <property type="protein sequence ID" value="TCD28279.1"/>
    <property type="molecule type" value="Genomic_DNA"/>
</dbReference>
<protein>
    <recommendedName>
        <fullName evidence="4">DUF4466 domain-containing protein</fullName>
    </recommendedName>
</protein>